<feature type="compositionally biased region" description="Polar residues" evidence="1">
    <location>
        <begin position="58"/>
        <end position="77"/>
    </location>
</feature>
<reference evidence="3" key="1">
    <citation type="submission" date="2021-02" db="EMBL/GenBank/DDBJ databases">
        <authorList>
            <person name="Dougan E. K."/>
            <person name="Rhodes N."/>
            <person name="Thang M."/>
            <person name="Chan C."/>
        </authorList>
    </citation>
    <scope>NUCLEOTIDE SEQUENCE</scope>
</reference>
<feature type="region of interest" description="Disordered" evidence="1">
    <location>
        <begin position="55"/>
        <end position="100"/>
    </location>
</feature>
<keyword evidence="4" id="KW-1185">Reference proteome</keyword>
<sequence length="143" mass="14977">MAKLGKSQVDPEMKKSKALTRAAAPSKSLKQFFGGDAAGAATVIAKKGQAFMADWSPRSLSENDIGSLPSTAASTPSQQPPGESPSRQQPHPEDEEVDECCAPVKKKLKTEVNTELEGMSKAGMSLLEPDLMGMIGVASAADM</sequence>
<feature type="non-terminal residue" evidence="3">
    <location>
        <position position="143"/>
    </location>
</feature>
<dbReference type="Proteomes" id="UP000654075">
    <property type="component" value="Unassembled WGS sequence"/>
</dbReference>
<dbReference type="EMBL" id="CAJNNV010007988">
    <property type="protein sequence ID" value="CAE8595642.1"/>
    <property type="molecule type" value="Genomic_DNA"/>
</dbReference>
<accession>A0A813E3R8</accession>
<feature type="region of interest" description="Disordered" evidence="1">
    <location>
        <begin position="1"/>
        <end position="29"/>
    </location>
</feature>
<organism evidence="3 4">
    <name type="scientific">Polarella glacialis</name>
    <name type="common">Dinoflagellate</name>
    <dbReference type="NCBI Taxonomy" id="89957"/>
    <lineage>
        <taxon>Eukaryota</taxon>
        <taxon>Sar</taxon>
        <taxon>Alveolata</taxon>
        <taxon>Dinophyceae</taxon>
        <taxon>Suessiales</taxon>
        <taxon>Suessiaceae</taxon>
        <taxon>Polarella</taxon>
    </lineage>
</organism>
<comment type="caution">
    <text evidence="3">The sequence shown here is derived from an EMBL/GenBank/DDBJ whole genome shotgun (WGS) entry which is preliminary data.</text>
</comment>
<dbReference type="EMBL" id="CAJNNV010002120">
    <property type="protein sequence ID" value="CAE8586545.1"/>
    <property type="molecule type" value="Genomic_DNA"/>
</dbReference>
<evidence type="ECO:0000313" key="2">
    <source>
        <dbReference type="EMBL" id="CAE8586545.1"/>
    </source>
</evidence>
<evidence type="ECO:0000313" key="4">
    <source>
        <dbReference type="Proteomes" id="UP000654075"/>
    </source>
</evidence>
<name>A0A813E3R8_POLGL</name>
<evidence type="ECO:0000256" key="1">
    <source>
        <dbReference type="SAM" id="MobiDB-lite"/>
    </source>
</evidence>
<gene>
    <name evidence="3" type="ORF">PGLA1383_LOCUS14150</name>
    <name evidence="2" type="ORF">PGLA1383_LOCUS5402</name>
</gene>
<evidence type="ECO:0000313" key="3">
    <source>
        <dbReference type="EMBL" id="CAE8595642.1"/>
    </source>
</evidence>
<proteinExistence type="predicted"/>
<dbReference type="AlphaFoldDB" id="A0A813E3R8"/>
<protein>
    <submittedName>
        <fullName evidence="3">Uncharacterized protein</fullName>
    </submittedName>
</protein>